<dbReference type="Proteomes" id="UP000765509">
    <property type="component" value="Unassembled WGS sequence"/>
</dbReference>
<dbReference type="AlphaFoldDB" id="A0A9Q3IVP3"/>
<evidence type="ECO:0000313" key="1">
    <source>
        <dbReference type="EMBL" id="MBW0550802.1"/>
    </source>
</evidence>
<proteinExistence type="predicted"/>
<keyword evidence="2" id="KW-1185">Reference proteome</keyword>
<dbReference type="EMBL" id="AVOT02056468">
    <property type="protein sequence ID" value="MBW0550802.1"/>
    <property type="molecule type" value="Genomic_DNA"/>
</dbReference>
<gene>
    <name evidence="1" type="ORF">O181_090517</name>
</gene>
<organism evidence="1 2">
    <name type="scientific">Austropuccinia psidii MF-1</name>
    <dbReference type="NCBI Taxonomy" id="1389203"/>
    <lineage>
        <taxon>Eukaryota</taxon>
        <taxon>Fungi</taxon>
        <taxon>Dikarya</taxon>
        <taxon>Basidiomycota</taxon>
        <taxon>Pucciniomycotina</taxon>
        <taxon>Pucciniomycetes</taxon>
        <taxon>Pucciniales</taxon>
        <taxon>Sphaerophragmiaceae</taxon>
        <taxon>Austropuccinia</taxon>
    </lineage>
</organism>
<accession>A0A9Q3IVP3</accession>
<reference evidence="1" key="1">
    <citation type="submission" date="2021-03" db="EMBL/GenBank/DDBJ databases">
        <title>Draft genome sequence of rust myrtle Austropuccinia psidii MF-1, a brazilian biotype.</title>
        <authorList>
            <person name="Quecine M.C."/>
            <person name="Pachon D.M.R."/>
            <person name="Bonatelli M.L."/>
            <person name="Correr F.H."/>
            <person name="Franceschini L.M."/>
            <person name="Leite T.F."/>
            <person name="Margarido G.R.A."/>
            <person name="Almeida C.A."/>
            <person name="Ferrarezi J.A."/>
            <person name="Labate C.A."/>
        </authorList>
    </citation>
    <scope>NUCLEOTIDE SEQUENCE</scope>
    <source>
        <strain evidence="1">MF-1</strain>
    </source>
</reference>
<name>A0A9Q3IVP3_9BASI</name>
<protein>
    <submittedName>
        <fullName evidence="1">Uncharacterized protein</fullName>
    </submittedName>
</protein>
<comment type="caution">
    <text evidence="1">The sequence shown here is derived from an EMBL/GenBank/DDBJ whole genome shotgun (WGS) entry which is preliminary data.</text>
</comment>
<sequence length="155" mass="17664">MRPKGAKGAVHQVPNHKWAHLSQFWPQIPTTSGPELTKDHPWATIQPMASGNHQRPPAQLQARIPLHFMERLFLPQCTTYSRFQEWCIYGIIYHYAPFLLRNLMVTLSGPSYVIPIQVPNPSPILKEDVSAIQAGNSLRLPEDHLRTPTTWPCRG</sequence>
<evidence type="ECO:0000313" key="2">
    <source>
        <dbReference type="Proteomes" id="UP000765509"/>
    </source>
</evidence>